<evidence type="ECO:0000259" key="9">
    <source>
        <dbReference type="SMART" id="SM00911"/>
    </source>
</evidence>
<keyword evidence="6 10" id="KW-0418">Kinase</keyword>
<dbReference type="SMART" id="SM00911">
    <property type="entry name" value="HWE_HK"/>
    <property type="match status" value="1"/>
</dbReference>
<organism evidence="10 11">
    <name type="scientific">Sphingomonas abaci</name>
    <dbReference type="NCBI Taxonomy" id="237611"/>
    <lineage>
        <taxon>Bacteria</taxon>
        <taxon>Pseudomonadati</taxon>
        <taxon>Pseudomonadota</taxon>
        <taxon>Alphaproteobacteria</taxon>
        <taxon>Sphingomonadales</taxon>
        <taxon>Sphingomonadaceae</taxon>
        <taxon>Sphingomonas</taxon>
    </lineage>
</organism>
<dbReference type="SUPFAM" id="SSF55781">
    <property type="entry name" value="GAF domain-like"/>
    <property type="match status" value="1"/>
</dbReference>
<dbReference type="AlphaFoldDB" id="A0A7W7AGM2"/>
<proteinExistence type="predicted"/>
<dbReference type="GO" id="GO:0005524">
    <property type="term" value="F:ATP binding"/>
    <property type="evidence" value="ECO:0007669"/>
    <property type="project" value="UniProtKB-KW"/>
</dbReference>
<comment type="caution">
    <text evidence="10">The sequence shown here is derived from an EMBL/GenBank/DDBJ whole genome shotgun (WGS) entry which is preliminary data.</text>
</comment>
<keyword evidence="3" id="KW-0597">Phosphoprotein</keyword>
<protein>
    <recommendedName>
        <fullName evidence="2">histidine kinase</fullName>
        <ecNumber evidence="2">2.7.13.3</ecNumber>
    </recommendedName>
</protein>
<evidence type="ECO:0000256" key="2">
    <source>
        <dbReference type="ARBA" id="ARBA00012438"/>
    </source>
</evidence>
<evidence type="ECO:0000313" key="11">
    <source>
        <dbReference type="Proteomes" id="UP000574769"/>
    </source>
</evidence>
<evidence type="ECO:0000256" key="3">
    <source>
        <dbReference type="ARBA" id="ARBA00022553"/>
    </source>
</evidence>
<dbReference type="SUPFAM" id="SSF55785">
    <property type="entry name" value="PYP-like sensor domain (PAS domain)"/>
    <property type="match status" value="1"/>
</dbReference>
<keyword evidence="7" id="KW-0067">ATP-binding</keyword>
<dbReference type="InterPro" id="IPR029016">
    <property type="entry name" value="GAF-like_dom_sf"/>
</dbReference>
<evidence type="ECO:0000259" key="8">
    <source>
        <dbReference type="SMART" id="SM00065"/>
    </source>
</evidence>
<gene>
    <name evidence="10" type="ORF">GGQ96_000732</name>
</gene>
<feature type="domain" description="GAF" evidence="8">
    <location>
        <begin position="163"/>
        <end position="313"/>
    </location>
</feature>
<dbReference type="RefSeq" id="WP_184111595.1">
    <property type="nucleotide sequence ID" value="NZ_JACHNY010000001.1"/>
</dbReference>
<dbReference type="Gene3D" id="3.30.450.40">
    <property type="match status" value="1"/>
</dbReference>
<keyword evidence="5" id="KW-0547">Nucleotide-binding</keyword>
<evidence type="ECO:0000256" key="7">
    <source>
        <dbReference type="ARBA" id="ARBA00022840"/>
    </source>
</evidence>
<dbReference type="Proteomes" id="UP000574769">
    <property type="component" value="Unassembled WGS sequence"/>
</dbReference>
<dbReference type="InterPro" id="IPR036890">
    <property type="entry name" value="HATPase_C_sf"/>
</dbReference>
<name>A0A7W7AGM2_9SPHN</name>
<keyword evidence="11" id="KW-1185">Reference proteome</keyword>
<dbReference type="GO" id="GO:0004673">
    <property type="term" value="F:protein histidine kinase activity"/>
    <property type="evidence" value="ECO:0007669"/>
    <property type="project" value="UniProtKB-EC"/>
</dbReference>
<keyword evidence="4" id="KW-0808">Transferase</keyword>
<evidence type="ECO:0000256" key="6">
    <source>
        <dbReference type="ARBA" id="ARBA00022777"/>
    </source>
</evidence>
<evidence type="ECO:0000256" key="5">
    <source>
        <dbReference type="ARBA" id="ARBA00022741"/>
    </source>
</evidence>
<evidence type="ECO:0000313" key="10">
    <source>
        <dbReference type="EMBL" id="MBB4616626.1"/>
    </source>
</evidence>
<dbReference type="EMBL" id="JACHNY010000001">
    <property type="protein sequence ID" value="MBB4616626.1"/>
    <property type="molecule type" value="Genomic_DNA"/>
</dbReference>
<dbReference type="PANTHER" id="PTHR41523">
    <property type="entry name" value="TWO-COMPONENT SYSTEM SENSOR PROTEIN"/>
    <property type="match status" value="1"/>
</dbReference>
<dbReference type="Pfam" id="PF07536">
    <property type="entry name" value="HWE_HK"/>
    <property type="match status" value="1"/>
</dbReference>
<sequence>MASQEAPSPDRIPAGGGGGMHHALRLRHADRLFEGLAEGMLVAQLVRDADGRAVDWLILDVNAAFASLDPRGPGAMIGRTIRAIIPGFETALIDETAEMVAQRTSTTFTCHVATLGRDFEGRALHLEDDSFAVLLLDVTERIRELRQQEALLLLGDQLREQDDAAQMTRTAARIVGETLDVVRAGFGHIDPLEGTLDIQADWTVPGVPSIAGRHRYADFGDLPEHLARSEPLVVEDVRRDPRMAARAEASLAIDVQALVNMPVRGEHGGAVAAVFVHDRRARRWSDSELAFLRKVADRVEAGVARAQAEAQQRVLNLELSHRLKNTLTMVQAVATQTLRRATDRPAVEAFERRLGALATAHDVLLGRNWASADLATVTHDVLAVLAAPGRCRIEGPPVALGPRAALSTSLLVHELGTNAVKYGALSTEQGVLVVSWRIDSTGAGDQLVFEWREDGGPPAAPPTRLGFGSRLIERGLIGGGGVESRYLATGFATTMRALLADLRL</sequence>
<dbReference type="Gene3D" id="3.30.450.20">
    <property type="entry name" value="PAS domain"/>
    <property type="match status" value="1"/>
</dbReference>
<dbReference type="InterPro" id="IPR035965">
    <property type="entry name" value="PAS-like_dom_sf"/>
</dbReference>
<dbReference type="InterPro" id="IPR011102">
    <property type="entry name" value="Sig_transdc_His_kinase_HWE"/>
</dbReference>
<comment type="catalytic activity">
    <reaction evidence="1">
        <text>ATP + protein L-histidine = ADP + protein N-phospho-L-histidine.</text>
        <dbReference type="EC" id="2.7.13.3"/>
    </reaction>
</comment>
<dbReference type="InterPro" id="IPR003018">
    <property type="entry name" value="GAF"/>
</dbReference>
<accession>A0A7W7AGM2</accession>
<feature type="domain" description="Signal transduction histidine kinase HWE region" evidence="9">
    <location>
        <begin position="318"/>
        <end position="397"/>
    </location>
</feature>
<dbReference type="Pfam" id="PF01590">
    <property type="entry name" value="GAF"/>
    <property type="match status" value="1"/>
</dbReference>
<dbReference type="SMART" id="SM00065">
    <property type="entry name" value="GAF"/>
    <property type="match status" value="1"/>
</dbReference>
<reference evidence="10 11" key="1">
    <citation type="submission" date="2020-08" db="EMBL/GenBank/DDBJ databases">
        <title>Genomic Encyclopedia of Type Strains, Phase IV (KMG-IV): sequencing the most valuable type-strain genomes for metagenomic binning, comparative biology and taxonomic classification.</title>
        <authorList>
            <person name="Goeker M."/>
        </authorList>
    </citation>
    <scope>NUCLEOTIDE SEQUENCE [LARGE SCALE GENOMIC DNA]</scope>
    <source>
        <strain evidence="10 11">DSM 15867</strain>
    </source>
</reference>
<dbReference type="EC" id="2.7.13.3" evidence="2"/>
<evidence type="ECO:0000256" key="1">
    <source>
        <dbReference type="ARBA" id="ARBA00000085"/>
    </source>
</evidence>
<evidence type="ECO:0000256" key="4">
    <source>
        <dbReference type="ARBA" id="ARBA00022679"/>
    </source>
</evidence>
<dbReference type="Gene3D" id="3.30.565.10">
    <property type="entry name" value="Histidine kinase-like ATPase, C-terminal domain"/>
    <property type="match status" value="1"/>
</dbReference>
<dbReference type="PANTHER" id="PTHR41523:SF7">
    <property type="entry name" value="HISTIDINE KINASE"/>
    <property type="match status" value="1"/>
</dbReference>